<reference evidence="3" key="1">
    <citation type="journal article" date="2019" name="Int. J. Syst. Evol. Microbiol.">
        <title>The Global Catalogue of Microorganisms (GCM) 10K type strain sequencing project: providing services to taxonomists for standard genome sequencing and annotation.</title>
        <authorList>
            <consortium name="The Broad Institute Genomics Platform"/>
            <consortium name="The Broad Institute Genome Sequencing Center for Infectious Disease"/>
            <person name="Wu L."/>
            <person name="Ma J."/>
        </authorList>
    </citation>
    <scope>NUCLEOTIDE SEQUENCE [LARGE SCALE GENOMIC DNA]</scope>
    <source>
        <strain evidence="3">CCUG 36916</strain>
    </source>
</reference>
<sequence length="70" mass="7558">MASPHSALLARQGQGQGQGQGPEVERLVAGEARLFTARAEAWEGRRVQLRERIPLSFLRTGGGDIRLSGC</sequence>
<feature type="region of interest" description="Disordered" evidence="1">
    <location>
        <begin position="1"/>
        <end position="24"/>
    </location>
</feature>
<name>A0ABW1WU65_9HYPH</name>
<evidence type="ECO:0000313" key="3">
    <source>
        <dbReference type="Proteomes" id="UP001596237"/>
    </source>
</evidence>
<dbReference type="Proteomes" id="UP001596237">
    <property type="component" value="Unassembled WGS sequence"/>
</dbReference>
<dbReference type="EMBL" id="JBHSTT010000085">
    <property type="protein sequence ID" value="MFC6391815.1"/>
    <property type="molecule type" value="Genomic_DNA"/>
</dbReference>
<proteinExistence type="predicted"/>
<dbReference type="RefSeq" id="WP_009864127.1">
    <property type="nucleotide sequence ID" value="NZ_JBHSTT010000085.1"/>
</dbReference>
<organism evidence="2 3">
    <name type="scientific">Methylorubrum zatmanii</name>
    <dbReference type="NCBI Taxonomy" id="29429"/>
    <lineage>
        <taxon>Bacteria</taxon>
        <taxon>Pseudomonadati</taxon>
        <taxon>Pseudomonadota</taxon>
        <taxon>Alphaproteobacteria</taxon>
        <taxon>Hyphomicrobiales</taxon>
        <taxon>Methylobacteriaceae</taxon>
        <taxon>Methylorubrum</taxon>
    </lineage>
</organism>
<evidence type="ECO:0000313" key="2">
    <source>
        <dbReference type="EMBL" id="MFC6391815.1"/>
    </source>
</evidence>
<keyword evidence="3" id="KW-1185">Reference proteome</keyword>
<gene>
    <name evidence="2" type="ORF">ACFQDP_21135</name>
</gene>
<comment type="caution">
    <text evidence="2">The sequence shown here is derived from an EMBL/GenBank/DDBJ whole genome shotgun (WGS) entry which is preliminary data.</text>
</comment>
<accession>A0ABW1WU65</accession>
<evidence type="ECO:0000256" key="1">
    <source>
        <dbReference type="SAM" id="MobiDB-lite"/>
    </source>
</evidence>
<protein>
    <submittedName>
        <fullName evidence="2">Uncharacterized protein</fullName>
    </submittedName>
</protein>